<evidence type="ECO:0000313" key="12">
    <source>
        <dbReference type="Proteomes" id="UP000325292"/>
    </source>
</evidence>
<evidence type="ECO:0000256" key="2">
    <source>
        <dbReference type="ARBA" id="ARBA00010838"/>
    </source>
</evidence>
<evidence type="ECO:0000256" key="3">
    <source>
        <dbReference type="ARBA" id="ARBA00012744"/>
    </source>
</evidence>
<evidence type="ECO:0000256" key="9">
    <source>
        <dbReference type="PROSITE-ProRule" id="PRU10055"/>
    </source>
</evidence>
<evidence type="ECO:0000256" key="6">
    <source>
        <dbReference type="ARBA" id="ARBA00023277"/>
    </source>
</evidence>
<keyword evidence="6" id="KW-0119">Carbohydrate metabolism</keyword>
<organism evidence="11 12">
    <name type="scientific">Sulfobacillus thermotolerans</name>
    <dbReference type="NCBI Taxonomy" id="338644"/>
    <lineage>
        <taxon>Bacteria</taxon>
        <taxon>Bacillati</taxon>
        <taxon>Bacillota</taxon>
        <taxon>Clostridia</taxon>
        <taxon>Eubacteriales</taxon>
        <taxon>Clostridiales Family XVII. Incertae Sedis</taxon>
        <taxon>Sulfobacillus</taxon>
    </lineage>
</organism>
<reference evidence="11 12" key="1">
    <citation type="journal article" date="2019" name="Sci. Rep.">
        <title>Sulfobacillus thermotolerans: new insights into resistance and metabolic capacities of acidophilic chemolithotrophs.</title>
        <authorList>
            <person name="Panyushkina A.E."/>
            <person name="Babenko V.V."/>
            <person name="Nikitina A.S."/>
            <person name="Selezneva O.V."/>
            <person name="Tsaplina I.A."/>
            <person name="Letarova M.A."/>
            <person name="Kostryukova E.S."/>
            <person name="Letarov A.V."/>
        </authorList>
    </citation>
    <scope>NUCLEOTIDE SEQUENCE [LARGE SCALE GENOMIC DNA]</scope>
    <source>
        <strain evidence="11 12">Kr1</strain>
    </source>
</reference>
<dbReference type="InterPro" id="IPR017853">
    <property type="entry name" value="GH"/>
</dbReference>
<keyword evidence="12" id="KW-1185">Reference proteome</keyword>
<evidence type="ECO:0000313" key="11">
    <source>
        <dbReference type="EMBL" id="AUW95102.1"/>
    </source>
</evidence>
<dbReference type="PROSITE" id="PS00572">
    <property type="entry name" value="GLYCOSYL_HYDROL_F1_1"/>
    <property type="match status" value="1"/>
</dbReference>
<comment type="similarity">
    <text evidence="2 10">Belongs to the glycosyl hydrolase 1 family.</text>
</comment>
<dbReference type="PANTHER" id="PTHR10353:SF36">
    <property type="entry name" value="LP05116P"/>
    <property type="match status" value="1"/>
</dbReference>
<dbReference type="PANTHER" id="PTHR10353">
    <property type="entry name" value="GLYCOSYL HYDROLASE"/>
    <property type="match status" value="1"/>
</dbReference>
<dbReference type="Gene3D" id="3.20.20.80">
    <property type="entry name" value="Glycosidases"/>
    <property type="match status" value="1"/>
</dbReference>
<dbReference type="InterPro" id="IPR017736">
    <property type="entry name" value="Glyco_hydro_1_beta-glucosidase"/>
</dbReference>
<dbReference type="NCBIfam" id="TIGR03356">
    <property type="entry name" value="BGL"/>
    <property type="match status" value="1"/>
</dbReference>
<keyword evidence="4 10" id="KW-0378">Hydrolase</keyword>
<dbReference type="InterPro" id="IPR033132">
    <property type="entry name" value="GH_1_N_CS"/>
</dbReference>
<gene>
    <name evidence="11" type="ORF">BXT84_15025</name>
</gene>
<keyword evidence="8" id="KW-0624">Polysaccharide degradation</keyword>
<name>A0ABM6RUL7_9FIRM</name>
<sequence>MIGLDASKVFPPTFQWGAATAAYQIEGAAQEDGRGPSIWDDFSHTPGKTYHNDTGDIACDHYHRMVQDVDLLAQVGVSHYRFSVSWSRVFPQGHLRTVNPSGLAFYDRLVDTLLDRGITPALTLYHWDLPSALQAQGGWTQRGTAEIFADYAGFLAERLGDRIPIWITHNEPWCTAVLGHLLGEHAPGVRDPEQALQAAHHVLLSHGLASQAIRAARPKAQVGITLNLTPAYAKNEQAPNQAAAHLQDVFSNRWYLDPLFRGTYPQELEILFGKMPEMDPRDMRIIAQPLDFLGINYYFSQVVEAVTDKLWPVRIVPPQGPVTAMGWPLMPQGLTDLLMRLTHEYGPVPLIITENGAAYDDVVSEGRVHDSARIRYLESHIAAVAEAMKQGADVQGYYVWSLMDNFEWAFGYSKRFGLLYVDYATQERIFKDSALWYQNFLRTVKR</sequence>
<protein>
    <recommendedName>
        <fullName evidence="3 10">Beta-glucosidase</fullName>
        <ecNumber evidence="3 10">3.2.1.21</ecNumber>
    </recommendedName>
</protein>
<evidence type="ECO:0000256" key="7">
    <source>
        <dbReference type="ARBA" id="ARBA00023295"/>
    </source>
</evidence>
<feature type="active site" description="Nucleophile" evidence="9">
    <location>
        <position position="354"/>
    </location>
</feature>
<evidence type="ECO:0000256" key="8">
    <source>
        <dbReference type="ARBA" id="ARBA00023326"/>
    </source>
</evidence>
<dbReference type="PRINTS" id="PR00131">
    <property type="entry name" value="GLHYDRLASE1"/>
</dbReference>
<dbReference type="EMBL" id="CP019454">
    <property type="protein sequence ID" value="AUW95102.1"/>
    <property type="molecule type" value="Genomic_DNA"/>
</dbReference>
<dbReference type="Pfam" id="PF00232">
    <property type="entry name" value="Glyco_hydro_1"/>
    <property type="match status" value="1"/>
</dbReference>
<evidence type="ECO:0000256" key="4">
    <source>
        <dbReference type="ARBA" id="ARBA00022801"/>
    </source>
</evidence>
<keyword evidence="7 10" id="KW-0326">Glycosidase</keyword>
<dbReference type="Proteomes" id="UP000325292">
    <property type="component" value="Chromosome"/>
</dbReference>
<dbReference type="EC" id="3.2.1.21" evidence="3 10"/>
<keyword evidence="5" id="KW-0136">Cellulose degradation</keyword>
<evidence type="ECO:0000256" key="1">
    <source>
        <dbReference type="ARBA" id="ARBA00000448"/>
    </source>
</evidence>
<dbReference type="SUPFAM" id="SSF51445">
    <property type="entry name" value="(Trans)glycosidases"/>
    <property type="match status" value="1"/>
</dbReference>
<dbReference type="InterPro" id="IPR018120">
    <property type="entry name" value="Glyco_hydro_1_AS"/>
</dbReference>
<comment type="catalytic activity">
    <reaction evidence="1 10">
        <text>Hydrolysis of terminal, non-reducing beta-D-glucosyl residues with release of beta-D-glucose.</text>
        <dbReference type="EC" id="3.2.1.21"/>
    </reaction>
</comment>
<accession>A0ABM6RUL7</accession>
<evidence type="ECO:0000256" key="10">
    <source>
        <dbReference type="RuleBase" id="RU361175"/>
    </source>
</evidence>
<dbReference type="PROSITE" id="PS00653">
    <property type="entry name" value="GLYCOSYL_HYDROL_F1_2"/>
    <property type="match status" value="1"/>
</dbReference>
<evidence type="ECO:0000256" key="5">
    <source>
        <dbReference type="ARBA" id="ARBA00023001"/>
    </source>
</evidence>
<dbReference type="InterPro" id="IPR001360">
    <property type="entry name" value="Glyco_hydro_1"/>
</dbReference>
<proteinExistence type="inferred from homology"/>